<dbReference type="EMBL" id="CAJFDI010000005">
    <property type="protein sequence ID" value="CAD5230396.1"/>
    <property type="molecule type" value="Genomic_DNA"/>
</dbReference>
<dbReference type="AlphaFoldDB" id="A0A1I7SHI8"/>
<organism evidence="4 6">
    <name type="scientific">Bursaphelenchus xylophilus</name>
    <name type="common">Pinewood nematode worm</name>
    <name type="synonym">Aphelenchoides xylophilus</name>
    <dbReference type="NCBI Taxonomy" id="6326"/>
    <lineage>
        <taxon>Eukaryota</taxon>
        <taxon>Metazoa</taxon>
        <taxon>Ecdysozoa</taxon>
        <taxon>Nematoda</taxon>
        <taxon>Chromadorea</taxon>
        <taxon>Rhabditida</taxon>
        <taxon>Tylenchina</taxon>
        <taxon>Tylenchomorpha</taxon>
        <taxon>Aphelenchoidea</taxon>
        <taxon>Aphelenchoididae</taxon>
        <taxon>Bursaphelenchus</taxon>
    </lineage>
</organism>
<protein>
    <submittedName>
        <fullName evidence="2">(pine wood nematode) hypothetical protein</fullName>
    </submittedName>
</protein>
<sequence length="76" mass="8505">MFGLNRFFISFAFILLFSLNISAQPTVVEGYRRFKESIASSSPSYRPVYVGGGLLDVYEKPVSSFDELTTIEVALD</sequence>
<proteinExistence type="predicted"/>
<feature type="signal peptide" evidence="1">
    <location>
        <begin position="1"/>
        <end position="23"/>
    </location>
</feature>
<reference evidence="6" key="1">
    <citation type="submission" date="2016-11" db="UniProtKB">
        <authorList>
            <consortium name="WormBaseParasite"/>
        </authorList>
    </citation>
    <scope>IDENTIFICATION</scope>
</reference>
<keyword evidence="1" id="KW-0732">Signal</keyword>
<accession>A0A1I7SHI8</accession>
<keyword evidence="5" id="KW-1185">Reference proteome</keyword>
<dbReference type="Proteomes" id="UP000659654">
    <property type="component" value="Unassembled WGS sequence"/>
</dbReference>
<dbReference type="WBParaSite" id="BXY_1250500.1">
    <property type="protein sequence ID" value="BXY_1250500.1"/>
    <property type="gene ID" value="BXY_1250500"/>
</dbReference>
<dbReference type="Proteomes" id="UP000095284">
    <property type="component" value="Unplaced"/>
</dbReference>
<evidence type="ECO:0000313" key="4">
    <source>
        <dbReference type="Proteomes" id="UP000095284"/>
    </source>
</evidence>
<evidence type="ECO:0000313" key="2">
    <source>
        <dbReference type="EMBL" id="CAD5230396.1"/>
    </source>
</evidence>
<evidence type="ECO:0000256" key="1">
    <source>
        <dbReference type="SAM" id="SignalP"/>
    </source>
</evidence>
<dbReference type="OrthoDB" id="10470170at2759"/>
<dbReference type="EMBL" id="CAJFCV020000005">
    <property type="protein sequence ID" value="CAG9121313.1"/>
    <property type="molecule type" value="Genomic_DNA"/>
</dbReference>
<evidence type="ECO:0000313" key="6">
    <source>
        <dbReference type="WBParaSite" id="BXY_1250500.1"/>
    </source>
</evidence>
<name>A0A1I7SHI8_BURXY</name>
<gene>
    <name evidence="2" type="ORF">BXYJ_LOCUS10966</name>
</gene>
<reference evidence="3" key="2">
    <citation type="submission" date="2020-08" db="EMBL/GenBank/DDBJ databases">
        <authorList>
            <person name="Kikuchi T."/>
        </authorList>
    </citation>
    <scope>NUCLEOTIDE SEQUENCE</scope>
    <source>
        <strain evidence="2">Ka4C1</strain>
    </source>
</reference>
<feature type="chain" id="PRO_5036022200" evidence="1">
    <location>
        <begin position="24"/>
        <end position="76"/>
    </location>
</feature>
<evidence type="ECO:0000313" key="5">
    <source>
        <dbReference type="Proteomes" id="UP000659654"/>
    </source>
</evidence>
<dbReference type="Proteomes" id="UP000582659">
    <property type="component" value="Unassembled WGS sequence"/>
</dbReference>
<evidence type="ECO:0000313" key="3">
    <source>
        <dbReference type="EMBL" id="CAG9121313.1"/>
    </source>
</evidence>